<keyword evidence="2" id="KW-0479">Metal-binding</keyword>
<dbReference type="Proteomes" id="UP001527099">
    <property type="component" value="Unassembled WGS sequence"/>
</dbReference>
<accession>A0ABT4GIY8</accession>
<keyword evidence="3" id="KW-0732">Signal</keyword>
<protein>
    <submittedName>
        <fullName evidence="7">Copper resistance protein CopC</fullName>
    </submittedName>
</protein>
<reference evidence="7 8" key="1">
    <citation type="submission" date="2022-05" db="EMBL/GenBank/DDBJ databases">
        <title>Genome Sequencing of Bee-Associated Microbes.</title>
        <authorList>
            <person name="Dunlap C."/>
        </authorList>
    </citation>
    <scope>NUCLEOTIDE SEQUENCE [LARGE SCALE GENOMIC DNA]</scope>
    <source>
        <strain evidence="7 8">NRRL B-14421</strain>
    </source>
</reference>
<keyword evidence="8" id="KW-1185">Reference proteome</keyword>
<sequence length="204" mass="22076">MSIVHGNKLWIKLVLISSILLLSFTMFLSKNAFAHTGLESSNPKAGAEVTEALKEITLTFEGKLENLSAFKLFDNNKQEIKLANFTLKEKTMTGLLSGPLSNGNYEVQWTIVGEDGHPIQGKYSFTVKRAEEQPQAAVTATPSPAVSVAPSIVPSPSIAPIKNEESKPNPEKAADNSTNYLIWVGIGAVVIIAIVALLSTRRKK</sequence>
<keyword evidence="5" id="KW-1133">Transmembrane helix</keyword>
<comment type="caution">
    <text evidence="7">The sequence shown here is derived from an EMBL/GenBank/DDBJ whole genome shotgun (WGS) entry which is preliminary data.</text>
</comment>
<dbReference type="RefSeq" id="WP_268617317.1">
    <property type="nucleotide sequence ID" value="NZ_JAMDMX010000090.1"/>
</dbReference>
<dbReference type="Gene3D" id="2.60.40.1220">
    <property type="match status" value="1"/>
</dbReference>
<name>A0ABT4GIY8_9BACL</name>
<feature type="transmembrane region" description="Helical" evidence="5">
    <location>
        <begin position="180"/>
        <end position="198"/>
    </location>
</feature>
<dbReference type="PANTHER" id="PTHR34820:SF4">
    <property type="entry name" value="INNER MEMBRANE PROTEIN YEBZ"/>
    <property type="match status" value="1"/>
</dbReference>
<keyword evidence="5" id="KW-0472">Membrane</keyword>
<evidence type="ECO:0000256" key="3">
    <source>
        <dbReference type="ARBA" id="ARBA00022729"/>
    </source>
</evidence>
<dbReference type="EMBL" id="JAMDMX010000090">
    <property type="protein sequence ID" value="MCY9696157.1"/>
    <property type="molecule type" value="Genomic_DNA"/>
</dbReference>
<dbReference type="SUPFAM" id="SSF81296">
    <property type="entry name" value="E set domains"/>
    <property type="match status" value="1"/>
</dbReference>
<evidence type="ECO:0000256" key="5">
    <source>
        <dbReference type="SAM" id="Phobius"/>
    </source>
</evidence>
<proteinExistence type="predicted"/>
<dbReference type="InterPro" id="IPR014756">
    <property type="entry name" value="Ig_E-set"/>
</dbReference>
<comment type="subcellular location">
    <subcellularLocation>
        <location evidence="1">Cell envelope</location>
    </subcellularLocation>
</comment>
<dbReference type="InterPro" id="IPR007348">
    <property type="entry name" value="CopC_dom"/>
</dbReference>
<keyword evidence="5" id="KW-0812">Transmembrane</keyword>
<evidence type="ECO:0000256" key="2">
    <source>
        <dbReference type="ARBA" id="ARBA00022723"/>
    </source>
</evidence>
<keyword evidence="4" id="KW-0186">Copper</keyword>
<dbReference type="PANTHER" id="PTHR34820">
    <property type="entry name" value="INNER MEMBRANE PROTEIN YEBZ"/>
    <property type="match status" value="1"/>
</dbReference>
<organism evidence="7 8">
    <name type="scientific">Paenibacillus alginolyticus</name>
    <dbReference type="NCBI Taxonomy" id="59839"/>
    <lineage>
        <taxon>Bacteria</taxon>
        <taxon>Bacillati</taxon>
        <taxon>Bacillota</taxon>
        <taxon>Bacilli</taxon>
        <taxon>Bacillales</taxon>
        <taxon>Paenibacillaceae</taxon>
        <taxon>Paenibacillus</taxon>
    </lineage>
</organism>
<gene>
    <name evidence="7" type="ORF">M5X19_25135</name>
</gene>
<dbReference type="InterPro" id="IPR014755">
    <property type="entry name" value="Cu-Rt/internalin_Ig-like"/>
</dbReference>
<evidence type="ECO:0000313" key="7">
    <source>
        <dbReference type="EMBL" id="MCY9696157.1"/>
    </source>
</evidence>
<evidence type="ECO:0000259" key="6">
    <source>
        <dbReference type="Pfam" id="PF04234"/>
    </source>
</evidence>
<dbReference type="InterPro" id="IPR032694">
    <property type="entry name" value="CopC/D"/>
</dbReference>
<evidence type="ECO:0000313" key="8">
    <source>
        <dbReference type="Proteomes" id="UP001527099"/>
    </source>
</evidence>
<evidence type="ECO:0000256" key="1">
    <source>
        <dbReference type="ARBA" id="ARBA00004196"/>
    </source>
</evidence>
<dbReference type="Pfam" id="PF04234">
    <property type="entry name" value="CopC"/>
    <property type="match status" value="1"/>
</dbReference>
<feature type="domain" description="CopC" evidence="6">
    <location>
        <begin position="35"/>
        <end position="127"/>
    </location>
</feature>
<evidence type="ECO:0000256" key="4">
    <source>
        <dbReference type="ARBA" id="ARBA00023008"/>
    </source>
</evidence>